<sequence length="455" mass="48746">MYAWMALIFVVGYLCIALEHPLKIDKAASAILTAVLCWTALVLGADSILPALDSAASTDGDHGVVGELRHHLGEISEILFFLLGAMTIVELVDAHEGFRVITDRIRTRKRVQLLWIIGFITFFLSAVLDNLTTTIVMISLLRKLVGDARERWFYAGIVVIAANAGGAWSPIGDVTTTMLWIGNQITTGGIVAGLFLPSLVCLLVPLLTLSFFLRGETERQQAVITPEEGRRDPTTAFERQLVLALGLGSLLFVPVFKTVTHLPPYMGILLGLGVLWVATEVIHRGKNDEDKHPLSVVGVLRKIDTPSILFFLGILLAVSSLATAGHLTQVAGALKDNLGNVYAINIAIGLLSAVVDNVPLVAGAMKMYPLASAAAVTGNEAGWLQHFVTDGTFWEMLAYCAGTGGSCLIIGSAAGVAAMGMERINFLWYLKYISGLALLGYLGGAATYIALRTLT</sequence>
<reference evidence="13 14" key="1">
    <citation type="submission" date="2021-06" db="EMBL/GenBank/DDBJ databases">
        <title>Differences between aerobic and microaerobic xylene degrading microbial communities.</title>
        <authorList>
            <person name="Banerjee S."/>
            <person name="Tancsics A."/>
        </authorList>
    </citation>
    <scope>NUCLEOTIDE SEQUENCE [LARGE SCALE GENOMIC DNA]</scope>
    <source>
        <strain evidence="13 14">MAP12</strain>
    </source>
</reference>
<name>A0ABS6MYC3_9GAMM</name>
<evidence type="ECO:0000256" key="8">
    <source>
        <dbReference type="ARBA" id="ARBA00023136"/>
    </source>
</evidence>
<evidence type="ECO:0000313" key="14">
    <source>
        <dbReference type="Proteomes" id="UP000813068"/>
    </source>
</evidence>
<keyword evidence="4 11" id="KW-0812">Transmembrane</keyword>
<keyword evidence="14" id="KW-1185">Reference proteome</keyword>
<accession>A0ABS6MYC3</accession>
<dbReference type="RefSeq" id="WP_217682268.1">
    <property type="nucleotide sequence ID" value="NZ_JAHRGL010000040.1"/>
</dbReference>
<feature type="transmembrane region" description="Helical" evidence="11">
    <location>
        <begin position="303"/>
        <end position="322"/>
    </location>
</feature>
<feature type="transmembrane region" description="Helical" evidence="11">
    <location>
        <begin position="191"/>
        <end position="213"/>
    </location>
</feature>
<evidence type="ECO:0000256" key="5">
    <source>
        <dbReference type="ARBA" id="ARBA00022989"/>
    </source>
</evidence>
<keyword evidence="8 11" id="KW-0472">Membrane</keyword>
<comment type="similarity">
    <text evidence="10">Belongs to the NhaD Na(+)/H(+) (TC 2.A.62) antiporter family.</text>
</comment>
<feature type="transmembrane region" description="Helical" evidence="11">
    <location>
        <begin position="112"/>
        <end position="140"/>
    </location>
</feature>
<evidence type="ECO:0000256" key="11">
    <source>
        <dbReference type="SAM" id="Phobius"/>
    </source>
</evidence>
<evidence type="ECO:0000259" key="12">
    <source>
        <dbReference type="Pfam" id="PF03600"/>
    </source>
</evidence>
<dbReference type="EMBL" id="JAHRGL010000040">
    <property type="protein sequence ID" value="MBV2133822.1"/>
    <property type="molecule type" value="Genomic_DNA"/>
</dbReference>
<dbReference type="PANTHER" id="PTHR43269">
    <property type="entry name" value="SODIUM/PROTON ANTIPORTER 1-RELATED"/>
    <property type="match status" value="1"/>
</dbReference>
<proteinExistence type="inferred from homology"/>
<feature type="transmembrane region" description="Helical" evidence="11">
    <location>
        <begin position="152"/>
        <end position="171"/>
    </location>
</feature>
<evidence type="ECO:0000256" key="9">
    <source>
        <dbReference type="ARBA" id="ARBA00023201"/>
    </source>
</evidence>
<feature type="transmembrane region" description="Helical" evidence="11">
    <location>
        <begin position="432"/>
        <end position="451"/>
    </location>
</feature>
<evidence type="ECO:0000256" key="1">
    <source>
        <dbReference type="ARBA" id="ARBA00004141"/>
    </source>
</evidence>
<feature type="domain" description="Citrate transporter-like" evidence="12">
    <location>
        <begin position="13"/>
        <end position="372"/>
    </location>
</feature>
<keyword evidence="9" id="KW-0739">Sodium transport</keyword>
<organism evidence="13 14">
    <name type="scientific">Geopseudomonas aromaticivorans</name>
    <dbReference type="NCBI Taxonomy" id="2849492"/>
    <lineage>
        <taxon>Bacteria</taxon>
        <taxon>Pseudomonadati</taxon>
        <taxon>Pseudomonadota</taxon>
        <taxon>Gammaproteobacteria</taxon>
        <taxon>Pseudomonadales</taxon>
        <taxon>Pseudomonadaceae</taxon>
        <taxon>Geopseudomonas</taxon>
    </lineage>
</organism>
<feature type="transmembrane region" description="Helical" evidence="11">
    <location>
        <begin position="265"/>
        <end position="282"/>
    </location>
</feature>
<evidence type="ECO:0000256" key="6">
    <source>
        <dbReference type="ARBA" id="ARBA00023053"/>
    </source>
</evidence>
<gene>
    <name evidence="13" type="primary">nhaD</name>
    <name evidence="13" type="ORF">KRX52_13660</name>
</gene>
<feature type="transmembrane region" description="Helical" evidence="11">
    <location>
        <begin position="342"/>
        <end position="362"/>
    </location>
</feature>
<evidence type="ECO:0000256" key="10">
    <source>
        <dbReference type="ARBA" id="ARBA00025753"/>
    </source>
</evidence>
<keyword evidence="7" id="KW-0406">Ion transport</keyword>
<dbReference type="InterPro" id="IPR045016">
    <property type="entry name" value="NhaD-like"/>
</dbReference>
<comment type="subcellular location">
    <subcellularLocation>
        <location evidence="1">Membrane</location>
        <topology evidence="1">Multi-pass membrane protein</topology>
    </subcellularLocation>
</comment>
<evidence type="ECO:0000313" key="13">
    <source>
        <dbReference type="EMBL" id="MBV2133822.1"/>
    </source>
</evidence>
<keyword evidence="3" id="KW-0050">Antiport</keyword>
<evidence type="ECO:0000256" key="3">
    <source>
        <dbReference type="ARBA" id="ARBA00022449"/>
    </source>
</evidence>
<dbReference type="Pfam" id="PF03600">
    <property type="entry name" value="CitMHS"/>
    <property type="match status" value="1"/>
</dbReference>
<dbReference type="InterPro" id="IPR004680">
    <property type="entry name" value="Cit_transptr-like_dom"/>
</dbReference>
<protein>
    <submittedName>
        <fullName evidence="13">Sodium:proton antiporter NhaD</fullName>
    </submittedName>
</protein>
<keyword evidence="2" id="KW-0813">Transport</keyword>
<dbReference type="Proteomes" id="UP000813068">
    <property type="component" value="Unassembled WGS sequence"/>
</dbReference>
<evidence type="ECO:0000256" key="4">
    <source>
        <dbReference type="ARBA" id="ARBA00022692"/>
    </source>
</evidence>
<evidence type="ECO:0000256" key="7">
    <source>
        <dbReference type="ARBA" id="ARBA00023065"/>
    </source>
</evidence>
<evidence type="ECO:0000256" key="2">
    <source>
        <dbReference type="ARBA" id="ARBA00022448"/>
    </source>
</evidence>
<dbReference type="PANTHER" id="PTHR43269:SF2">
    <property type="entry name" value="SODIUM_PROTON ANTIPORTER 1-RELATED"/>
    <property type="match status" value="1"/>
</dbReference>
<feature type="transmembrane region" description="Helical" evidence="11">
    <location>
        <begin position="27"/>
        <end position="52"/>
    </location>
</feature>
<keyword evidence="5 11" id="KW-1133">Transmembrane helix</keyword>
<comment type="caution">
    <text evidence="13">The sequence shown here is derived from an EMBL/GenBank/DDBJ whole genome shotgun (WGS) entry which is preliminary data.</text>
</comment>
<feature type="transmembrane region" description="Helical" evidence="11">
    <location>
        <begin position="396"/>
        <end position="420"/>
    </location>
</feature>
<dbReference type="NCBIfam" id="NF038006">
    <property type="entry name" value="NhaD_1"/>
    <property type="match status" value="1"/>
</dbReference>
<keyword evidence="6" id="KW-0915">Sodium</keyword>
<feature type="transmembrane region" description="Helical" evidence="11">
    <location>
        <begin position="72"/>
        <end position="92"/>
    </location>
</feature>